<dbReference type="OrthoDB" id="2831072at2759"/>
<accession>A0A1M2W5C0</accession>
<protein>
    <submittedName>
        <fullName evidence="1">Uncharacterized protein</fullName>
    </submittedName>
</protein>
<gene>
    <name evidence="1" type="ORF">TRAPUB_8520</name>
</gene>
<proteinExistence type="predicted"/>
<dbReference type="OMA" id="QGTCFAS"/>
<organism evidence="1 2">
    <name type="scientific">Trametes pubescens</name>
    <name type="common">White-rot fungus</name>
    <dbReference type="NCBI Taxonomy" id="154538"/>
    <lineage>
        <taxon>Eukaryota</taxon>
        <taxon>Fungi</taxon>
        <taxon>Dikarya</taxon>
        <taxon>Basidiomycota</taxon>
        <taxon>Agaricomycotina</taxon>
        <taxon>Agaricomycetes</taxon>
        <taxon>Polyporales</taxon>
        <taxon>Polyporaceae</taxon>
        <taxon>Trametes</taxon>
    </lineage>
</organism>
<comment type="caution">
    <text evidence="1">The sequence shown here is derived from an EMBL/GenBank/DDBJ whole genome shotgun (WGS) entry which is preliminary data.</text>
</comment>
<reference evidence="1 2" key="1">
    <citation type="submission" date="2016-10" db="EMBL/GenBank/DDBJ databases">
        <title>Genome sequence of the basidiomycete white-rot fungus Trametes pubescens.</title>
        <authorList>
            <person name="Makela M.R."/>
            <person name="Granchi Z."/>
            <person name="Peng M."/>
            <person name="De Vries R.P."/>
            <person name="Grigoriev I."/>
            <person name="Riley R."/>
            <person name="Hilden K."/>
        </authorList>
    </citation>
    <scope>NUCLEOTIDE SEQUENCE [LARGE SCALE GENOMIC DNA]</scope>
    <source>
        <strain evidence="1 2">FBCC735</strain>
    </source>
</reference>
<evidence type="ECO:0000313" key="1">
    <source>
        <dbReference type="EMBL" id="OJT14950.1"/>
    </source>
</evidence>
<dbReference type="AlphaFoldDB" id="A0A1M2W5C0"/>
<dbReference type="Proteomes" id="UP000184267">
    <property type="component" value="Unassembled WGS sequence"/>
</dbReference>
<evidence type="ECO:0000313" key="2">
    <source>
        <dbReference type="Proteomes" id="UP000184267"/>
    </source>
</evidence>
<sequence>MSSERDPSAVRFEGDLSPKQRSSILKFADIILRGKGLFAKSTGSRLEITEVSLYEREEDKKTQVRMVFELDVDQGTCFASDRGSSLLKLNFVWYFGKTC</sequence>
<name>A0A1M2W5C0_TRAPU</name>
<keyword evidence="2" id="KW-1185">Reference proteome</keyword>
<dbReference type="EMBL" id="MNAD01000217">
    <property type="protein sequence ID" value="OJT14950.1"/>
    <property type="molecule type" value="Genomic_DNA"/>
</dbReference>